<comment type="subcellular location">
    <subcellularLocation>
        <location evidence="1">Nucleus</location>
    </subcellularLocation>
</comment>
<feature type="region of interest" description="Disordered" evidence="5">
    <location>
        <begin position="24"/>
        <end position="68"/>
    </location>
</feature>
<dbReference type="InterPro" id="IPR036390">
    <property type="entry name" value="WH_DNA-bd_sf"/>
</dbReference>
<dbReference type="GO" id="GO:0003700">
    <property type="term" value="F:DNA-binding transcription factor activity"/>
    <property type="evidence" value="ECO:0007669"/>
    <property type="project" value="InterPro"/>
</dbReference>
<dbReference type="Pfam" id="PF00447">
    <property type="entry name" value="HSF_DNA-bind"/>
    <property type="match status" value="1"/>
</dbReference>
<evidence type="ECO:0000313" key="7">
    <source>
        <dbReference type="EMBL" id="CAD9624743.1"/>
    </source>
</evidence>
<gene>
    <name evidence="7" type="ORF">SMAR0320_LOCUS19910</name>
</gene>
<feature type="region of interest" description="Disordered" evidence="5">
    <location>
        <begin position="161"/>
        <end position="184"/>
    </location>
</feature>
<dbReference type="PANTHER" id="PTHR10015">
    <property type="entry name" value="HEAT SHOCK TRANSCRIPTION FACTOR"/>
    <property type="match status" value="1"/>
</dbReference>
<protein>
    <recommendedName>
        <fullName evidence="6">HSF-type DNA-binding domain-containing protein</fullName>
    </recommendedName>
</protein>
<feature type="compositionally biased region" description="Low complexity" evidence="5">
    <location>
        <begin position="25"/>
        <end position="46"/>
    </location>
</feature>
<dbReference type="PANTHER" id="PTHR10015:SF206">
    <property type="entry name" value="HSF-TYPE DNA-BINDING DOMAIN-CONTAINING PROTEIN"/>
    <property type="match status" value="1"/>
</dbReference>
<accession>A0A7S2PZ11</accession>
<keyword evidence="2" id="KW-0238">DNA-binding</keyword>
<reference evidence="7" key="1">
    <citation type="submission" date="2021-01" db="EMBL/GenBank/DDBJ databases">
        <authorList>
            <person name="Corre E."/>
            <person name="Pelletier E."/>
            <person name="Niang G."/>
            <person name="Scheremetjew M."/>
            <person name="Finn R."/>
            <person name="Kale V."/>
            <person name="Holt S."/>
            <person name="Cochrane G."/>
            <person name="Meng A."/>
            <person name="Brown T."/>
            <person name="Cohen L."/>
        </authorList>
    </citation>
    <scope>NUCLEOTIDE SEQUENCE</scope>
    <source>
        <strain evidence="7">SM1012Den-03</strain>
    </source>
</reference>
<dbReference type="InterPro" id="IPR000232">
    <property type="entry name" value="HSF_DNA-bd"/>
</dbReference>
<sequence length="400" mass="44665">MSADTTNTAKSGLDVLFAAIDYQQSSSSDETTPSLSLPSSSTSSKQPTPPNQNPAERVSVNPFRSKMDPRMRKSIEARALNPNMLDEEAVLAGFVFPERGTSADIKWIGEGNVSMRQRKINFRRSWKRFESRQNKEVSTEMALSIPRSSVMIPSSPISVHGAKVSCSDGPHHEDPSSTVSAPSALDHLSVDSMSRERESAVPLVLPKKRKAKSFPQTLISVISNPEYDHIISWLPSGEAFGIHNRKVFESEILPKYFRHSRFSNFVRKLTRWGFRRESKNSADVAYKISGSMIFCHEAFKRDDTNCMSKVCNNTFEFRKVSIDAMSNEAAECQATSTPAMTTLRPSIISVGPEDLVLVAPQPPDLMMVDLNRLLIQTQLQLDYMTQKTKHSRALLYGSLL</sequence>
<dbReference type="PRINTS" id="PR00056">
    <property type="entry name" value="HSFDOMAIN"/>
</dbReference>
<dbReference type="EMBL" id="HBGZ01027965">
    <property type="protein sequence ID" value="CAD9624743.1"/>
    <property type="molecule type" value="Transcribed_RNA"/>
</dbReference>
<evidence type="ECO:0000256" key="5">
    <source>
        <dbReference type="SAM" id="MobiDB-lite"/>
    </source>
</evidence>
<dbReference type="AlphaFoldDB" id="A0A7S2PZ11"/>
<organism evidence="7">
    <name type="scientific">Skeletonema marinoi</name>
    <dbReference type="NCBI Taxonomy" id="267567"/>
    <lineage>
        <taxon>Eukaryota</taxon>
        <taxon>Sar</taxon>
        <taxon>Stramenopiles</taxon>
        <taxon>Ochrophyta</taxon>
        <taxon>Bacillariophyta</taxon>
        <taxon>Coscinodiscophyceae</taxon>
        <taxon>Thalassiosirophycidae</taxon>
        <taxon>Thalassiosirales</taxon>
        <taxon>Skeletonemataceae</taxon>
        <taxon>Skeletonema</taxon>
        <taxon>Skeletonema marinoi-dohrnii complex</taxon>
    </lineage>
</organism>
<dbReference type="SUPFAM" id="SSF46785">
    <property type="entry name" value="Winged helix' DNA-binding domain"/>
    <property type="match status" value="1"/>
</dbReference>
<keyword evidence="3" id="KW-0539">Nucleus</keyword>
<name>A0A7S2PZ11_9STRA</name>
<feature type="domain" description="HSF-type DNA-binding" evidence="6">
    <location>
        <begin position="210"/>
        <end position="313"/>
    </location>
</feature>
<proteinExistence type="inferred from homology"/>
<evidence type="ECO:0000256" key="4">
    <source>
        <dbReference type="RuleBase" id="RU004020"/>
    </source>
</evidence>
<evidence type="ECO:0000256" key="2">
    <source>
        <dbReference type="ARBA" id="ARBA00023125"/>
    </source>
</evidence>
<dbReference type="GO" id="GO:0043565">
    <property type="term" value="F:sequence-specific DNA binding"/>
    <property type="evidence" value="ECO:0007669"/>
    <property type="project" value="InterPro"/>
</dbReference>
<evidence type="ECO:0000259" key="6">
    <source>
        <dbReference type="SMART" id="SM00415"/>
    </source>
</evidence>
<evidence type="ECO:0000256" key="1">
    <source>
        <dbReference type="ARBA" id="ARBA00004123"/>
    </source>
</evidence>
<comment type="similarity">
    <text evidence="4">Belongs to the HSF family.</text>
</comment>
<evidence type="ECO:0000256" key="3">
    <source>
        <dbReference type="ARBA" id="ARBA00023242"/>
    </source>
</evidence>
<dbReference type="GO" id="GO:0005634">
    <property type="term" value="C:nucleus"/>
    <property type="evidence" value="ECO:0007669"/>
    <property type="project" value="UniProtKB-SubCell"/>
</dbReference>
<dbReference type="InterPro" id="IPR036388">
    <property type="entry name" value="WH-like_DNA-bd_sf"/>
</dbReference>
<dbReference type="Gene3D" id="1.10.10.10">
    <property type="entry name" value="Winged helix-like DNA-binding domain superfamily/Winged helix DNA-binding domain"/>
    <property type="match status" value="1"/>
</dbReference>
<dbReference type="SMART" id="SM00415">
    <property type="entry name" value="HSF"/>
    <property type="match status" value="1"/>
</dbReference>